<keyword evidence="8 14" id="KW-0862">Zinc</keyword>
<evidence type="ECO:0000259" key="15">
    <source>
        <dbReference type="PROSITE" id="PS51747"/>
    </source>
</evidence>
<dbReference type="GO" id="GO:0008703">
    <property type="term" value="F:5-amino-6-(5-phosphoribosylamino)uracil reductase activity"/>
    <property type="evidence" value="ECO:0007669"/>
    <property type="project" value="UniProtKB-EC"/>
</dbReference>
<comment type="pathway">
    <text evidence="2 14">Cofactor biosynthesis; riboflavin biosynthesis; 5-amino-6-(D-ribitylamino)uracil from GTP: step 2/4.</text>
</comment>
<dbReference type="InterPro" id="IPR016192">
    <property type="entry name" value="APOBEC/CMP_deaminase_Zn-bd"/>
</dbReference>
<name>A0ABW1X0E1_9ACTN</name>
<dbReference type="PANTHER" id="PTHR38011:SF7">
    <property type="entry name" value="2,5-DIAMINO-6-RIBOSYLAMINO-4(3H)-PYRIMIDINONE 5'-PHOSPHATE REDUCTASE"/>
    <property type="match status" value="1"/>
</dbReference>
<keyword evidence="11" id="KW-0511">Multifunctional enzyme</keyword>
<dbReference type="Gene3D" id="3.40.430.10">
    <property type="entry name" value="Dihydrofolate Reductase, subunit A"/>
    <property type="match status" value="2"/>
</dbReference>
<evidence type="ECO:0000256" key="10">
    <source>
        <dbReference type="ARBA" id="ARBA00023002"/>
    </source>
</evidence>
<dbReference type="PANTHER" id="PTHR38011">
    <property type="entry name" value="DIHYDROFOLATE REDUCTASE FAMILY PROTEIN (AFU_ORTHOLOGUE AFUA_8G06820)"/>
    <property type="match status" value="1"/>
</dbReference>
<proteinExistence type="inferred from homology"/>
<evidence type="ECO:0000256" key="13">
    <source>
        <dbReference type="ARBA" id="ARBA00049886"/>
    </source>
</evidence>
<dbReference type="InterPro" id="IPR002125">
    <property type="entry name" value="CMP_dCMP_dom"/>
</dbReference>
<keyword evidence="10 14" id="KW-0560">Oxidoreductase</keyword>
<dbReference type="RefSeq" id="WP_343885932.1">
    <property type="nucleotide sequence ID" value="NZ_BAAAKI010000012.1"/>
</dbReference>
<accession>A0ABW1X0E1</accession>
<dbReference type="PIRSF" id="PIRSF006769">
    <property type="entry name" value="RibD"/>
    <property type="match status" value="1"/>
</dbReference>
<evidence type="ECO:0000313" key="17">
    <source>
        <dbReference type="Proteomes" id="UP001596266"/>
    </source>
</evidence>
<evidence type="ECO:0000256" key="9">
    <source>
        <dbReference type="ARBA" id="ARBA00022857"/>
    </source>
</evidence>
<protein>
    <recommendedName>
        <fullName evidence="14">Riboflavin biosynthesis protein RibD</fullName>
    </recommendedName>
    <domain>
        <recommendedName>
            <fullName evidence="14">Diaminohydroxyphosphoribosylaminopyrimidine deaminase</fullName>
            <shortName evidence="14">DRAP deaminase</shortName>
            <ecNumber evidence="14">3.5.4.26</ecNumber>
        </recommendedName>
        <alternativeName>
            <fullName evidence="14">Riboflavin-specific deaminase</fullName>
        </alternativeName>
    </domain>
    <domain>
        <recommendedName>
            <fullName evidence="14">5-amino-6-(5-phosphoribosylamino)uracil reductase</fullName>
            <ecNumber evidence="14">1.1.1.193</ecNumber>
        </recommendedName>
        <alternativeName>
            <fullName evidence="14">HTP reductase</fullName>
        </alternativeName>
    </domain>
</protein>
<dbReference type="EC" id="1.1.1.193" evidence="14"/>
<dbReference type="Proteomes" id="UP001596266">
    <property type="component" value="Unassembled WGS sequence"/>
</dbReference>
<dbReference type="Gene3D" id="3.40.140.10">
    <property type="entry name" value="Cytidine Deaminase, domain 2"/>
    <property type="match status" value="1"/>
</dbReference>
<comment type="caution">
    <text evidence="16">The sequence shown here is derived from an EMBL/GenBank/DDBJ whole genome shotgun (WGS) entry which is preliminary data.</text>
</comment>
<dbReference type="PROSITE" id="PS00903">
    <property type="entry name" value="CYT_DCMP_DEAMINASES_1"/>
    <property type="match status" value="1"/>
</dbReference>
<keyword evidence="14 16" id="KW-0378">Hydrolase</keyword>
<sequence length="332" mass="34864">MRRALALATRGPAADPNPRVGCVLLDRDGEVVGEGWHEGAGTPHAEVAALAEAGSGARGGTAIVTLEPCNHTGRTGPCSQALLHAGIARVVHAQSDPNPLASGGAATLRAAGVEVSGGLLADQATALNRTWTFAQQHGRPFVTWKFAATLDGFSAAADGTSQWITREPMRAAMLRRRAECGAVLVGTGTVLADDPRMTSRDEAGQLAERQPWRVVLGVRDIPPAARVRGDDGRFVHLAHRDPDRSLQEVRELGVHHVWLEGGPRLAAAFWRAGLVDEVIACIAPALLGTGRPATADLGIGTIADIARLTTTEVIHEGEDFALVLQPNPGRTI</sequence>
<dbReference type="InterPro" id="IPR002734">
    <property type="entry name" value="RibDG_C"/>
</dbReference>
<dbReference type="SUPFAM" id="SSF53927">
    <property type="entry name" value="Cytidine deaminase-like"/>
    <property type="match status" value="1"/>
</dbReference>
<reference evidence="17" key="1">
    <citation type="journal article" date="2019" name="Int. J. Syst. Evol. Microbiol.">
        <title>The Global Catalogue of Microorganisms (GCM) 10K type strain sequencing project: providing services to taxonomists for standard genome sequencing and annotation.</title>
        <authorList>
            <consortium name="The Broad Institute Genomics Platform"/>
            <consortium name="The Broad Institute Genome Sequencing Center for Infectious Disease"/>
            <person name="Wu L."/>
            <person name="Ma J."/>
        </authorList>
    </citation>
    <scope>NUCLEOTIDE SEQUENCE [LARGE SCALE GENOMIC DNA]</scope>
    <source>
        <strain evidence="17">CGMCC 1.15277</strain>
    </source>
</reference>
<organism evidence="16 17">
    <name type="scientific">Luteococcus sanguinis</name>
    <dbReference type="NCBI Taxonomy" id="174038"/>
    <lineage>
        <taxon>Bacteria</taxon>
        <taxon>Bacillati</taxon>
        <taxon>Actinomycetota</taxon>
        <taxon>Actinomycetes</taxon>
        <taxon>Propionibacteriales</taxon>
        <taxon>Propionibacteriaceae</taxon>
        <taxon>Luteococcus</taxon>
    </lineage>
</organism>
<comment type="function">
    <text evidence="1 14">Converts 2,5-diamino-6-(ribosylamino)-4(3h)-pyrimidinone 5'-phosphate into 5-amino-6-(ribosylamino)-2,4(1h,3h)-pyrimidinedione 5'-phosphate.</text>
</comment>
<evidence type="ECO:0000256" key="8">
    <source>
        <dbReference type="ARBA" id="ARBA00022833"/>
    </source>
</evidence>
<feature type="domain" description="CMP/dCMP-type deaminase" evidence="15">
    <location>
        <begin position="1"/>
        <end position="116"/>
    </location>
</feature>
<dbReference type="InterPro" id="IPR004794">
    <property type="entry name" value="Eubact_RibD"/>
</dbReference>
<keyword evidence="9 14" id="KW-0521">NADP</keyword>
<dbReference type="SUPFAM" id="SSF53597">
    <property type="entry name" value="Dihydrofolate reductase-like"/>
    <property type="match status" value="1"/>
</dbReference>
<dbReference type="InterPro" id="IPR016193">
    <property type="entry name" value="Cytidine_deaminase-like"/>
</dbReference>
<evidence type="ECO:0000256" key="6">
    <source>
        <dbReference type="ARBA" id="ARBA00022619"/>
    </source>
</evidence>
<evidence type="ECO:0000256" key="2">
    <source>
        <dbReference type="ARBA" id="ARBA00004882"/>
    </source>
</evidence>
<evidence type="ECO:0000256" key="7">
    <source>
        <dbReference type="ARBA" id="ARBA00022723"/>
    </source>
</evidence>
<dbReference type="EC" id="3.5.4.26" evidence="14"/>
<dbReference type="NCBIfam" id="TIGR00326">
    <property type="entry name" value="eubact_ribD"/>
    <property type="match status" value="1"/>
</dbReference>
<dbReference type="PROSITE" id="PS51747">
    <property type="entry name" value="CYT_DCMP_DEAMINASES_2"/>
    <property type="match status" value="1"/>
</dbReference>
<evidence type="ECO:0000256" key="12">
    <source>
        <dbReference type="ARBA" id="ARBA00049861"/>
    </source>
</evidence>
<dbReference type="Pfam" id="PF00383">
    <property type="entry name" value="dCMP_cyt_deam_1"/>
    <property type="match status" value="1"/>
</dbReference>
<dbReference type="EMBL" id="JBHSUA010000008">
    <property type="protein sequence ID" value="MFC6395995.1"/>
    <property type="molecule type" value="Genomic_DNA"/>
</dbReference>
<evidence type="ECO:0000256" key="3">
    <source>
        <dbReference type="ARBA" id="ARBA00004910"/>
    </source>
</evidence>
<evidence type="ECO:0000256" key="4">
    <source>
        <dbReference type="ARBA" id="ARBA00005259"/>
    </source>
</evidence>
<keyword evidence="7 14" id="KW-0479">Metal-binding</keyword>
<keyword evidence="6 14" id="KW-0686">Riboflavin biosynthesis</keyword>
<comment type="similarity">
    <text evidence="5 14">In the C-terminal section; belongs to the HTP reductase family.</text>
</comment>
<keyword evidence="17" id="KW-1185">Reference proteome</keyword>
<comment type="catalytic activity">
    <reaction evidence="12 14">
        <text>5-amino-6-(5-phospho-D-ribitylamino)uracil + NADP(+) = 5-amino-6-(5-phospho-D-ribosylamino)uracil + NADPH + H(+)</text>
        <dbReference type="Rhea" id="RHEA:17845"/>
        <dbReference type="ChEBI" id="CHEBI:15378"/>
        <dbReference type="ChEBI" id="CHEBI:57783"/>
        <dbReference type="ChEBI" id="CHEBI:58349"/>
        <dbReference type="ChEBI" id="CHEBI:58421"/>
        <dbReference type="ChEBI" id="CHEBI:58453"/>
        <dbReference type="EC" id="1.1.1.193"/>
    </reaction>
</comment>
<evidence type="ECO:0000313" key="16">
    <source>
        <dbReference type="EMBL" id="MFC6395995.1"/>
    </source>
</evidence>
<comment type="similarity">
    <text evidence="4 14">In the N-terminal section; belongs to the cytidine and deoxycytidylate deaminase family.</text>
</comment>
<comment type="catalytic activity">
    <reaction evidence="13 14">
        <text>2,5-diamino-6-hydroxy-4-(5-phosphoribosylamino)-pyrimidine + H2O + H(+) = 5-amino-6-(5-phospho-D-ribosylamino)uracil + NH4(+)</text>
        <dbReference type="Rhea" id="RHEA:21868"/>
        <dbReference type="ChEBI" id="CHEBI:15377"/>
        <dbReference type="ChEBI" id="CHEBI:15378"/>
        <dbReference type="ChEBI" id="CHEBI:28938"/>
        <dbReference type="ChEBI" id="CHEBI:58453"/>
        <dbReference type="ChEBI" id="CHEBI:58614"/>
        <dbReference type="EC" id="3.5.4.26"/>
    </reaction>
</comment>
<evidence type="ECO:0000256" key="14">
    <source>
        <dbReference type="PIRNR" id="PIRNR006769"/>
    </source>
</evidence>
<comment type="cofactor">
    <cofactor evidence="14">
        <name>Zn(2+)</name>
        <dbReference type="ChEBI" id="CHEBI:29105"/>
    </cofactor>
    <text evidence="14">Binds 1 zinc ion.</text>
</comment>
<dbReference type="Pfam" id="PF01872">
    <property type="entry name" value="RibD_C"/>
    <property type="match status" value="1"/>
</dbReference>
<comment type="pathway">
    <text evidence="3 14">Cofactor biosynthesis; riboflavin biosynthesis; 5-amino-6-(D-ribitylamino)uracil from GTP: step 3/4.</text>
</comment>
<dbReference type="InterPro" id="IPR024072">
    <property type="entry name" value="DHFR-like_dom_sf"/>
</dbReference>
<evidence type="ECO:0000256" key="11">
    <source>
        <dbReference type="ARBA" id="ARBA00023268"/>
    </source>
</evidence>
<gene>
    <name evidence="16" type="primary">ribD</name>
    <name evidence="16" type="ORF">ACFP57_03165</name>
</gene>
<evidence type="ECO:0000256" key="5">
    <source>
        <dbReference type="ARBA" id="ARBA00007417"/>
    </source>
</evidence>
<dbReference type="GO" id="GO:0008835">
    <property type="term" value="F:diaminohydroxyphosphoribosylaminopyrimidine deaminase activity"/>
    <property type="evidence" value="ECO:0007669"/>
    <property type="project" value="UniProtKB-EC"/>
</dbReference>
<dbReference type="InterPro" id="IPR050765">
    <property type="entry name" value="Riboflavin_Biosynth_HTPR"/>
</dbReference>
<dbReference type="CDD" id="cd01284">
    <property type="entry name" value="Riboflavin_deaminase-reductase"/>
    <property type="match status" value="1"/>
</dbReference>
<evidence type="ECO:0000256" key="1">
    <source>
        <dbReference type="ARBA" id="ARBA00002151"/>
    </source>
</evidence>